<dbReference type="Proteomes" id="UP001164439">
    <property type="component" value="Chromosome"/>
</dbReference>
<proteinExistence type="inferred from homology"/>
<dbReference type="Pfam" id="PF01408">
    <property type="entry name" value="GFO_IDH_MocA"/>
    <property type="match status" value="1"/>
</dbReference>
<evidence type="ECO:0000259" key="4">
    <source>
        <dbReference type="Pfam" id="PF22725"/>
    </source>
</evidence>
<keyword evidence="6" id="KW-1185">Reference proteome</keyword>
<dbReference type="SUPFAM" id="SSF51735">
    <property type="entry name" value="NAD(P)-binding Rossmann-fold domains"/>
    <property type="match status" value="1"/>
</dbReference>
<evidence type="ECO:0000259" key="3">
    <source>
        <dbReference type="Pfam" id="PF01408"/>
    </source>
</evidence>
<name>A0ABY7KP07_9ACTN</name>
<dbReference type="EMBL" id="CP114413">
    <property type="protein sequence ID" value="WAZ24634.1"/>
    <property type="molecule type" value="Genomic_DNA"/>
</dbReference>
<dbReference type="InterPro" id="IPR000683">
    <property type="entry name" value="Gfo/Idh/MocA-like_OxRdtase_N"/>
</dbReference>
<protein>
    <submittedName>
        <fullName evidence="5">Gfo/Idh/MocA family oxidoreductase</fullName>
    </submittedName>
</protein>
<dbReference type="Gene3D" id="3.30.360.10">
    <property type="entry name" value="Dihydrodipicolinate Reductase, domain 2"/>
    <property type="match status" value="1"/>
</dbReference>
<dbReference type="RefSeq" id="WP_269662125.1">
    <property type="nucleotide sequence ID" value="NZ_CP114413.1"/>
</dbReference>
<evidence type="ECO:0000313" key="5">
    <source>
        <dbReference type="EMBL" id="WAZ24634.1"/>
    </source>
</evidence>
<reference evidence="5" key="1">
    <citation type="submission" date="2022-12" db="EMBL/GenBank/DDBJ databases">
        <authorList>
            <person name="Ruckert C."/>
            <person name="Busche T."/>
            <person name="Kalinowski J."/>
            <person name="Wittmann C."/>
        </authorList>
    </citation>
    <scope>NUCLEOTIDE SEQUENCE</scope>
    <source>
        <strain evidence="5">DSM 40467</strain>
    </source>
</reference>
<feature type="domain" description="Gfo/Idh/MocA-like oxidoreductase N-terminal" evidence="3">
    <location>
        <begin position="7"/>
        <end position="123"/>
    </location>
</feature>
<organism evidence="5 6">
    <name type="scientific">Streptomyces cinnabarinus</name>
    <dbReference type="NCBI Taxonomy" id="67287"/>
    <lineage>
        <taxon>Bacteria</taxon>
        <taxon>Bacillati</taxon>
        <taxon>Actinomycetota</taxon>
        <taxon>Actinomycetes</taxon>
        <taxon>Kitasatosporales</taxon>
        <taxon>Streptomycetaceae</taxon>
        <taxon>Streptomyces</taxon>
    </lineage>
</organism>
<keyword evidence="2" id="KW-0560">Oxidoreductase</keyword>
<accession>A0ABY7KP07</accession>
<dbReference type="InterPro" id="IPR036291">
    <property type="entry name" value="NAD(P)-bd_dom_sf"/>
</dbReference>
<feature type="domain" description="GFO/IDH/MocA-like oxidoreductase" evidence="4">
    <location>
        <begin position="132"/>
        <end position="247"/>
    </location>
</feature>
<comment type="similarity">
    <text evidence="1">Belongs to the Gfo/Idh/MocA family.</text>
</comment>
<dbReference type="InterPro" id="IPR050984">
    <property type="entry name" value="Gfo/Idh/MocA_domain"/>
</dbReference>
<gene>
    <name evidence="5" type="ORF">STRCI_006073</name>
</gene>
<dbReference type="SUPFAM" id="SSF55347">
    <property type="entry name" value="Glyceraldehyde-3-phosphate dehydrogenase-like, C-terminal domain"/>
    <property type="match status" value="1"/>
</dbReference>
<dbReference type="Gene3D" id="3.40.50.720">
    <property type="entry name" value="NAD(P)-binding Rossmann-like Domain"/>
    <property type="match status" value="1"/>
</dbReference>
<dbReference type="InterPro" id="IPR055170">
    <property type="entry name" value="GFO_IDH_MocA-like_dom"/>
</dbReference>
<evidence type="ECO:0000256" key="1">
    <source>
        <dbReference type="ARBA" id="ARBA00010928"/>
    </source>
</evidence>
<dbReference type="PANTHER" id="PTHR22604:SF105">
    <property type="entry name" value="TRANS-1,2-DIHYDROBENZENE-1,2-DIOL DEHYDROGENASE"/>
    <property type="match status" value="1"/>
</dbReference>
<dbReference type="PANTHER" id="PTHR22604">
    <property type="entry name" value="OXIDOREDUCTASES"/>
    <property type="match status" value="1"/>
</dbReference>
<evidence type="ECO:0000256" key="2">
    <source>
        <dbReference type="ARBA" id="ARBA00023002"/>
    </source>
</evidence>
<evidence type="ECO:0000313" key="6">
    <source>
        <dbReference type="Proteomes" id="UP001164439"/>
    </source>
</evidence>
<dbReference type="Pfam" id="PF22725">
    <property type="entry name" value="GFO_IDH_MocA_C3"/>
    <property type="match status" value="1"/>
</dbReference>
<sequence>MPSVGLGLLGCADIAIRKVLPALTPDSGLRLVAVASRAPEKAKEVAVRFGTRAVTGYAELLTDPEVDAVYIPLPPALRGRWVRAALDAGKHVFAEKPLTTNARETAALAARAASSGLALMENYMFVHHAQHAYVRTLLSDGAIGELRTFQAAFTIPPRPAGDHRLDAALGGGALLDGAGYPIRAAQYFLGDDLTVLGASLHRGAPQAVDTAGAALLRTPTGVTAHLTFGMEHFYVSRYQLLGTTGQITVDHAFTTPADHRPLIRVDHHDHQERRTLPPDNQCANTLAHFASAVRTGTPTDIATSVAQSGIVEAIRDTAGS</sequence>